<dbReference type="OrthoDB" id="2663662at2759"/>
<dbReference type="InParanoid" id="A0A0D0CST6"/>
<feature type="region of interest" description="Disordered" evidence="1">
    <location>
        <begin position="29"/>
        <end position="73"/>
    </location>
</feature>
<dbReference type="Proteomes" id="UP000054538">
    <property type="component" value="Unassembled WGS sequence"/>
</dbReference>
<gene>
    <name evidence="2" type="ORF">PAXRUDRAFT_792298</name>
</gene>
<dbReference type="HOGENOM" id="CLU_1402866_0_0_1"/>
<feature type="compositionally biased region" description="Basic and acidic residues" evidence="1">
    <location>
        <begin position="29"/>
        <end position="48"/>
    </location>
</feature>
<organism evidence="2 3">
    <name type="scientific">Paxillus rubicundulus Ve08.2h10</name>
    <dbReference type="NCBI Taxonomy" id="930991"/>
    <lineage>
        <taxon>Eukaryota</taxon>
        <taxon>Fungi</taxon>
        <taxon>Dikarya</taxon>
        <taxon>Basidiomycota</taxon>
        <taxon>Agaricomycotina</taxon>
        <taxon>Agaricomycetes</taxon>
        <taxon>Agaricomycetidae</taxon>
        <taxon>Boletales</taxon>
        <taxon>Paxilineae</taxon>
        <taxon>Paxillaceae</taxon>
        <taxon>Paxillus</taxon>
    </lineage>
</organism>
<dbReference type="AlphaFoldDB" id="A0A0D0CST6"/>
<accession>A0A0D0CST6</accession>
<feature type="compositionally biased region" description="Basic and acidic residues" evidence="1">
    <location>
        <begin position="57"/>
        <end position="72"/>
    </location>
</feature>
<keyword evidence="3" id="KW-1185">Reference proteome</keyword>
<sequence length="194" mass="20979">MLWFRGFGRRGTHGEDGLLAFILSAVDAEKPKTREGDSSDERISRDELGIEAASANRKQEDRLSARGRRPERLSTTLNRQHPQSCAFAGEGTFYMETDSEMSFKLLGERLQRVSVPLTDTNGSSGVPATAAPVVPAPVVPVPVVPAPVMLAPIMPAKTYARPLDSTYGRGWATHPCTLAVTQQVNANDAMAESL</sequence>
<reference evidence="3" key="2">
    <citation type="submission" date="2015-01" db="EMBL/GenBank/DDBJ databases">
        <title>Evolutionary Origins and Diversification of the Mycorrhizal Mutualists.</title>
        <authorList>
            <consortium name="DOE Joint Genome Institute"/>
            <consortium name="Mycorrhizal Genomics Consortium"/>
            <person name="Kohler A."/>
            <person name="Kuo A."/>
            <person name="Nagy L.G."/>
            <person name="Floudas D."/>
            <person name="Copeland A."/>
            <person name="Barry K.W."/>
            <person name="Cichocki N."/>
            <person name="Veneault-Fourrey C."/>
            <person name="LaButti K."/>
            <person name="Lindquist E.A."/>
            <person name="Lipzen A."/>
            <person name="Lundell T."/>
            <person name="Morin E."/>
            <person name="Murat C."/>
            <person name="Riley R."/>
            <person name="Ohm R."/>
            <person name="Sun H."/>
            <person name="Tunlid A."/>
            <person name="Henrissat B."/>
            <person name="Grigoriev I.V."/>
            <person name="Hibbett D.S."/>
            <person name="Martin F."/>
        </authorList>
    </citation>
    <scope>NUCLEOTIDE SEQUENCE [LARGE SCALE GENOMIC DNA]</scope>
    <source>
        <strain evidence="3">Ve08.2h10</strain>
    </source>
</reference>
<evidence type="ECO:0000256" key="1">
    <source>
        <dbReference type="SAM" id="MobiDB-lite"/>
    </source>
</evidence>
<name>A0A0D0CST6_9AGAM</name>
<evidence type="ECO:0000313" key="3">
    <source>
        <dbReference type="Proteomes" id="UP000054538"/>
    </source>
</evidence>
<evidence type="ECO:0000313" key="2">
    <source>
        <dbReference type="EMBL" id="KIK74001.1"/>
    </source>
</evidence>
<dbReference type="EMBL" id="KN829250">
    <property type="protein sequence ID" value="KIK74001.1"/>
    <property type="molecule type" value="Genomic_DNA"/>
</dbReference>
<proteinExistence type="predicted"/>
<reference evidence="2 3" key="1">
    <citation type="submission" date="2014-04" db="EMBL/GenBank/DDBJ databases">
        <authorList>
            <consortium name="DOE Joint Genome Institute"/>
            <person name="Kuo A."/>
            <person name="Kohler A."/>
            <person name="Jargeat P."/>
            <person name="Nagy L.G."/>
            <person name="Floudas D."/>
            <person name="Copeland A."/>
            <person name="Barry K.W."/>
            <person name="Cichocki N."/>
            <person name="Veneault-Fourrey C."/>
            <person name="LaButti K."/>
            <person name="Lindquist E.A."/>
            <person name="Lipzen A."/>
            <person name="Lundell T."/>
            <person name="Morin E."/>
            <person name="Murat C."/>
            <person name="Sun H."/>
            <person name="Tunlid A."/>
            <person name="Henrissat B."/>
            <person name="Grigoriev I.V."/>
            <person name="Hibbett D.S."/>
            <person name="Martin F."/>
            <person name="Nordberg H.P."/>
            <person name="Cantor M.N."/>
            <person name="Hua S.X."/>
        </authorList>
    </citation>
    <scope>NUCLEOTIDE SEQUENCE [LARGE SCALE GENOMIC DNA]</scope>
    <source>
        <strain evidence="2 3">Ve08.2h10</strain>
    </source>
</reference>
<protein>
    <submittedName>
        <fullName evidence="2">Uncharacterized protein</fullName>
    </submittedName>
</protein>